<feature type="region of interest" description="Disordered" evidence="3">
    <location>
        <begin position="339"/>
        <end position="512"/>
    </location>
</feature>
<feature type="region of interest" description="Disordered" evidence="3">
    <location>
        <begin position="141"/>
        <end position="204"/>
    </location>
</feature>
<reference evidence="5 6" key="2">
    <citation type="journal article" date="2016" name="Front. Microbiol.">
        <title>Genome and transcriptome sequences reveal the specific parasitism of the nematophagous Purpureocillium lilacinum 36-1.</title>
        <authorList>
            <person name="Xie J."/>
            <person name="Li S."/>
            <person name="Mo C."/>
            <person name="Xiao X."/>
            <person name="Peng D."/>
            <person name="Wang G."/>
            <person name="Xiao Y."/>
        </authorList>
    </citation>
    <scope>NUCLEOTIDE SEQUENCE [LARGE SCALE GENOMIC DNA]</scope>
    <source>
        <strain evidence="5 6">36-1</strain>
    </source>
</reference>
<dbReference type="PANTHER" id="PTHR37534">
    <property type="entry name" value="TRANSCRIPTIONAL ACTIVATOR PROTEIN UGA3"/>
    <property type="match status" value="1"/>
</dbReference>
<evidence type="ECO:0000256" key="2">
    <source>
        <dbReference type="ARBA" id="ARBA00023242"/>
    </source>
</evidence>
<evidence type="ECO:0000313" key="4">
    <source>
        <dbReference type="EMBL" id="KAK4090908.1"/>
    </source>
</evidence>
<feature type="region of interest" description="Disordered" evidence="3">
    <location>
        <begin position="20"/>
        <end position="39"/>
    </location>
</feature>
<dbReference type="GO" id="GO:0045944">
    <property type="term" value="P:positive regulation of transcription by RNA polymerase II"/>
    <property type="evidence" value="ECO:0007669"/>
    <property type="project" value="TreeGrafter"/>
</dbReference>
<comment type="caution">
    <text evidence="5">The sequence shown here is derived from an EMBL/GenBank/DDBJ whole genome shotgun (WGS) entry which is preliminary data.</text>
</comment>
<comment type="subcellular location">
    <subcellularLocation>
        <location evidence="1">Nucleus</location>
    </subcellularLocation>
</comment>
<evidence type="ECO:0000313" key="6">
    <source>
        <dbReference type="Proteomes" id="UP000245956"/>
    </source>
</evidence>
<feature type="compositionally biased region" description="Low complexity" evidence="3">
    <location>
        <begin position="501"/>
        <end position="512"/>
    </location>
</feature>
<dbReference type="EMBL" id="LCWV01000022">
    <property type="protein sequence ID" value="PWI66815.1"/>
    <property type="molecule type" value="Genomic_DNA"/>
</dbReference>
<organism evidence="5 6">
    <name type="scientific">Purpureocillium lilacinum</name>
    <name type="common">Paecilomyces lilacinus</name>
    <dbReference type="NCBI Taxonomy" id="33203"/>
    <lineage>
        <taxon>Eukaryota</taxon>
        <taxon>Fungi</taxon>
        <taxon>Dikarya</taxon>
        <taxon>Ascomycota</taxon>
        <taxon>Pezizomycotina</taxon>
        <taxon>Sordariomycetes</taxon>
        <taxon>Hypocreomycetidae</taxon>
        <taxon>Hypocreales</taxon>
        <taxon>Ophiocordycipitaceae</taxon>
        <taxon>Purpureocillium</taxon>
    </lineage>
</organism>
<evidence type="ECO:0000313" key="5">
    <source>
        <dbReference type="EMBL" id="PWI66815.1"/>
    </source>
</evidence>
<feature type="compositionally biased region" description="Basic residues" evidence="3">
    <location>
        <begin position="482"/>
        <end position="500"/>
    </location>
</feature>
<dbReference type="Proteomes" id="UP000245956">
    <property type="component" value="Unassembled WGS sequence"/>
</dbReference>
<dbReference type="AlphaFoldDB" id="A0A2U3DX25"/>
<evidence type="ECO:0000256" key="1">
    <source>
        <dbReference type="ARBA" id="ARBA00004123"/>
    </source>
</evidence>
<reference evidence="4 7" key="4">
    <citation type="journal article" date="2024" name="Microbiol. Resour. Announc.">
        <title>Genome annotations for the ascomycete fungi Trichoderma harzianum, Trichoderma aggressivum, and Purpureocillium lilacinum.</title>
        <authorList>
            <person name="Beijen E.P.W."/>
            <person name="Ohm R.A."/>
        </authorList>
    </citation>
    <scope>NUCLEOTIDE SEQUENCE [LARGE SCALE GENOMIC DNA]</scope>
    <source>
        <strain evidence="4 7">CBS 150709</strain>
    </source>
</reference>
<dbReference type="EMBL" id="JAWRVI010000013">
    <property type="protein sequence ID" value="KAK4090908.1"/>
    <property type="molecule type" value="Genomic_DNA"/>
</dbReference>
<dbReference type="GO" id="GO:0003700">
    <property type="term" value="F:DNA-binding transcription factor activity"/>
    <property type="evidence" value="ECO:0007669"/>
    <property type="project" value="TreeGrafter"/>
</dbReference>
<dbReference type="Proteomes" id="UP001287286">
    <property type="component" value="Unassembled WGS sequence"/>
</dbReference>
<dbReference type="InterPro" id="IPR021858">
    <property type="entry name" value="Fun_TF"/>
</dbReference>
<dbReference type="PANTHER" id="PTHR37534:SF51">
    <property type="entry name" value="ACRIFLAVINE SENSITIVITY CONTROL PROTEIN ACR-2"/>
    <property type="match status" value="1"/>
</dbReference>
<evidence type="ECO:0000313" key="7">
    <source>
        <dbReference type="Proteomes" id="UP001287286"/>
    </source>
</evidence>
<dbReference type="GO" id="GO:0005634">
    <property type="term" value="C:nucleus"/>
    <property type="evidence" value="ECO:0007669"/>
    <property type="project" value="UniProtKB-SubCell"/>
</dbReference>
<evidence type="ECO:0000256" key="3">
    <source>
        <dbReference type="SAM" id="MobiDB-lite"/>
    </source>
</evidence>
<protein>
    <submittedName>
        <fullName evidence="4">Transcriptional regulator family: Fungal Specific TF</fullName>
    </submittedName>
</protein>
<accession>A0A2U3DX25</accession>
<feature type="compositionally biased region" description="Basic and acidic residues" evidence="3">
    <location>
        <begin position="395"/>
        <end position="405"/>
    </location>
</feature>
<sequence>MGSFQTSLDLPLPSCRVAEWQPRGDESGTASKDGRAGGVHDCRPVHDSMELLRSRRTSAARCVVWFPLWAGLEDGWLRGLGWTDAAGVAEWPITPWARYQWPGRAGRDGGTWRTEASPAICRPAVLARAIQRRRRCCSHGSRHSSAALQPEPTVGSDISGNRTPPCHPHHQTSSRLVTDTSRRTPSSSLQRLQETTRPWPCPPSRDGASFAALPFSTNPSSRVHLGLTPRQRHRPPHLVAASSAALSDTRHYAQTSTSLKRIARFGRLVDCRISRGVRPLLPRGSGLTAAETRANEPSGRVTSQIARSRAAYATNQPALSQLPPPPPALRSLMADVPQMRGLGAGMPRGNNVRPPPPPAAAASAGSLPATVSPSRYHQERMVRERQRQQQQQQQEQEHQPRRPDDGAVPDAGHQAQSWCEPISGHGTRDTSVDGRDPGGAVDGEAKRAVGGEADDVGCGGGGTAAAGEPSDMPLQDEEGHGFRHGRTFHQHKHEQHHHHQQQQQERQHQQLQLQLQPRRVHPPLLLDQQQYQHCHQQEQQQQQQQQQRHEQQRHYTVPIGFLNQQPQLPRNPGSAGAVSDAASWYPSPSSAGVTPGDAASGRDYFAPRGRVSLNALTDPVFQDLDRTSRYYLAHFADHVCKDLVARDGPGNNPFRELIPLTTRHPLLLHILVATSAIHWSNLFRPITTIPTGLTDPGGYLAQLRAKDLVSRAALIDALTAKQTAMLHLRQVLDTLDPAGSEVALAAMHFFIRFDLIDLERNGDKGWLTHLDGARSILALLSPAAAAASSSSRMLRDCVIADCFIYHALGSTLASGALAARIARYAVEVLPVLERVETNSYLSCPAAVLQVILRASEFSYESESFGTTLTLGAAEEALELIRNLRAFDMDAWAAKLRTDVLSRAHVASAHRGAACLYVLQALPLARAASPVDPDSLVDEILMHLSQLDEGDPYFKATSWPTFIAGAETRDPDKRMWTLKRLLSIWKICSWGYIFTAIEMLKTTWDMQDRHDAAVGGNGALRGSVNWLKDLKAMGFDYLIV</sequence>
<feature type="compositionally biased region" description="Polar residues" evidence="3">
    <location>
        <begin position="173"/>
        <end position="196"/>
    </location>
</feature>
<feature type="compositionally biased region" description="Basic and acidic residues" evidence="3">
    <location>
        <begin position="426"/>
        <end position="436"/>
    </location>
</feature>
<feature type="compositionally biased region" description="Low complexity" evidence="3">
    <location>
        <begin position="360"/>
        <end position="369"/>
    </location>
</feature>
<dbReference type="GO" id="GO:0000976">
    <property type="term" value="F:transcription cis-regulatory region binding"/>
    <property type="evidence" value="ECO:0007669"/>
    <property type="project" value="TreeGrafter"/>
</dbReference>
<gene>
    <name evidence="5" type="ORF">PCL_04659</name>
    <name evidence="4" type="ORF">Purlil1_4488</name>
</gene>
<keyword evidence="7" id="KW-1185">Reference proteome</keyword>
<keyword evidence="2" id="KW-0539">Nucleus</keyword>
<reference evidence="4" key="3">
    <citation type="submission" date="2023-11" db="EMBL/GenBank/DDBJ databases">
        <authorList>
            <person name="Beijen E."/>
            <person name="Ohm R.A."/>
        </authorList>
    </citation>
    <scope>NUCLEOTIDE SEQUENCE</scope>
    <source>
        <strain evidence="4">CBS 150709</strain>
    </source>
</reference>
<name>A0A2U3DX25_PURLI</name>
<reference evidence="5" key="1">
    <citation type="submission" date="2015-05" db="EMBL/GenBank/DDBJ databases">
        <authorList>
            <person name="Wang D.B."/>
            <person name="Wang M."/>
        </authorList>
    </citation>
    <scope>NUCLEOTIDE SEQUENCE</scope>
    <source>
        <strain evidence="5">36-1</strain>
    </source>
</reference>
<proteinExistence type="predicted"/>
<feature type="region of interest" description="Disordered" evidence="3">
    <location>
        <begin position="530"/>
        <end position="598"/>
    </location>
</feature>
<dbReference type="Pfam" id="PF11951">
    <property type="entry name" value="Fungal_trans_2"/>
    <property type="match status" value="1"/>
</dbReference>
<feature type="compositionally biased region" description="Basic and acidic residues" evidence="3">
    <location>
        <begin position="376"/>
        <end position="387"/>
    </location>
</feature>
<feature type="compositionally biased region" description="Basic and acidic residues" evidence="3">
    <location>
        <begin position="22"/>
        <end position="39"/>
    </location>
</feature>
<feature type="compositionally biased region" description="Low complexity" evidence="3">
    <location>
        <begin position="530"/>
        <end position="546"/>
    </location>
</feature>